<dbReference type="InterPro" id="IPR056552">
    <property type="entry name" value="Ribonucl_Kappa"/>
</dbReference>
<proteinExistence type="predicted"/>
<dbReference type="PANTHER" id="PTHR39668">
    <property type="entry name" value="HYPOTHETICAL TRANSMEMBRANE PROTEIN L6586.03-RELATED"/>
    <property type="match status" value="1"/>
</dbReference>
<organism evidence="6 7">
    <name type="scientific">Trypanosoma theileri</name>
    <dbReference type="NCBI Taxonomy" id="67003"/>
    <lineage>
        <taxon>Eukaryota</taxon>
        <taxon>Discoba</taxon>
        <taxon>Euglenozoa</taxon>
        <taxon>Kinetoplastea</taxon>
        <taxon>Metakinetoplastina</taxon>
        <taxon>Trypanosomatida</taxon>
        <taxon>Trypanosomatidae</taxon>
        <taxon>Trypanosoma</taxon>
    </lineage>
</organism>
<comment type="subcellular location">
    <subcellularLocation>
        <location evidence="1">Membrane</location>
    </subcellularLocation>
</comment>
<dbReference type="Pfam" id="PF23489">
    <property type="entry name" value="V-ATPase_su_f"/>
    <property type="match status" value="1"/>
</dbReference>
<dbReference type="RefSeq" id="XP_028886776.1">
    <property type="nucleotide sequence ID" value="XM_029022230.1"/>
</dbReference>
<feature type="transmembrane region" description="Helical" evidence="5">
    <location>
        <begin position="56"/>
        <end position="74"/>
    </location>
</feature>
<dbReference type="AlphaFoldDB" id="A0A1X0P8F4"/>
<gene>
    <name evidence="6" type="ORF">TM35_000034630</name>
</gene>
<dbReference type="PANTHER" id="PTHR39668:SF1">
    <property type="entry name" value="T. BRUCEI SPP.-SPECIFIC PROTEIN"/>
    <property type="match status" value="1"/>
</dbReference>
<evidence type="ECO:0000256" key="2">
    <source>
        <dbReference type="ARBA" id="ARBA00022692"/>
    </source>
</evidence>
<dbReference type="GO" id="GO:0016020">
    <property type="term" value="C:membrane"/>
    <property type="evidence" value="ECO:0007669"/>
    <property type="project" value="UniProtKB-SubCell"/>
</dbReference>
<evidence type="ECO:0000313" key="6">
    <source>
        <dbReference type="EMBL" id="ORC92710.1"/>
    </source>
</evidence>
<comment type="caution">
    <text evidence="6">The sequence shown here is derived from an EMBL/GenBank/DDBJ whole genome shotgun (WGS) entry which is preliminary data.</text>
</comment>
<reference evidence="6 7" key="1">
    <citation type="submission" date="2017-03" db="EMBL/GenBank/DDBJ databases">
        <title>An alternative strategy for trypanosome survival in the mammalian bloodstream revealed through genome and transcriptome analysis of the ubiquitous bovine parasite Trypanosoma (Megatrypanum) theileri.</title>
        <authorList>
            <person name="Kelly S."/>
            <person name="Ivens A."/>
            <person name="Mott A."/>
            <person name="O'Neill E."/>
            <person name="Emms D."/>
            <person name="Macleod O."/>
            <person name="Voorheis P."/>
            <person name="Matthews J."/>
            <person name="Matthews K."/>
            <person name="Carrington M."/>
        </authorList>
    </citation>
    <scope>NUCLEOTIDE SEQUENCE [LARGE SCALE GENOMIC DNA]</scope>
    <source>
        <strain evidence="6">Edinburgh</strain>
    </source>
</reference>
<evidence type="ECO:0000256" key="4">
    <source>
        <dbReference type="ARBA" id="ARBA00023136"/>
    </source>
</evidence>
<keyword evidence="2 5" id="KW-0812">Transmembrane</keyword>
<evidence type="ECO:0000256" key="5">
    <source>
        <dbReference type="SAM" id="Phobius"/>
    </source>
</evidence>
<name>A0A1X0P8F4_9TRYP</name>
<sequence>MSADSCSTCCAVLSILGIIHLVLFGGMFQARAISFHIVSVENGWNIDEKARACFNGAIFYGITLFISVLARIYARRSDAARQALLEAEQRRERAELLNH</sequence>
<dbReference type="Proteomes" id="UP000192257">
    <property type="component" value="Unassembled WGS sequence"/>
</dbReference>
<keyword evidence="3 5" id="KW-1133">Transmembrane helix</keyword>
<evidence type="ECO:0000256" key="1">
    <source>
        <dbReference type="ARBA" id="ARBA00004370"/>
    </source>
</evidence>
<dbReference type="EMBL" id="NBCO01000003">
    <property type="protein sequence ID" value="ORC92710.1"/>
    <property type="molecule type" value="Genomic_DNA"/>
</dbReference>
<keyword evidence="7" id="KW-1185">Reference proteome</keyword>
<evidence type="ECO:0000313" key="7">
    <source>
        <dbReference type="Proteomes" id="UP000192257"/>
    </source>
</evidence>
<evidence type="ECO:0000256" key="3">
    <source>
        <dbReference type="ARBA" id="ARBA00022989"/>
    </source>
</evidence>
<accession>A0A1X0P8F4</accession>
<dbReference type="VEuPathDB" id="TriTrypDB:TM35_000034630"/>
<keyword evidence="4 5" id="KW-0472">Membrane</keyword>
<protein>
    <submittedName>
        <fullName evidence="6">Uncharacterized protein</fullName>
    </submittedName>
</protein>
<dbReference type="GeneID" id="39982010"/>
<dbReference type="OrthoDB" id="67317at2759"/>